<evidence type="ECO:0000313" key="3">
    <source>
        <dbReference type="Proteomes" id="UP000232003"/>
    </source>
</evidence>
<evidence type="ECO:0000256" key="1">
    <source>
        <dbReference type="SAM" id="MobiDB-lite"/>
    </source>
</evidence>
<protein>
    <submittedName>
        <fullName evidence="2">Uncharacterized protein</fullName>
    </submittedName>
</protein>
<keyword evidence="3" id="KW-1185">Reference proteome</keyword>
<accession>A0A2K8SZ05</accession>
<proteinExistence type="predicted"/>
<dbReference type="AlphaFoldDB" id="A0A2K8SZ05"/>
<gene>
    <name evidence="2" type="ORF">COO91_06698</name>
</gene>
<feature type="region of interest" description="Disordered" evidence="1">
    <location>
        <begin position="1"/>
        <end position="37"/>
    </location>
</feature>
<dbReference type="KEGG" id="nfl:COO91_06698"/>
<feature type="compositionally biased region" description="Polar residues" evidence="1">
    <location>
        <begin position="1"/>
        <end position="24"/>
    </location>
</feature>
<reference evidence="2 3" key="1">
    <citation type="submission" date="2017-11" db="EMBL/GenBank/DDBJ databases">
        <title>Complete genome of a free-living desiccation-tolerant cyanobacterium and its photosynthetic adaptation to extreme terrestrial habitat.</title>
        <authorList>
            <person name="Shang J."/>
        </authorList>
    </citation>
    <scope>NUCLEOTIDE SEQUENCE [LARGE SCALE GENOMIC DNA]</scope>
    <source>
        <strain evidence="2 3">CCNUN1</strain>
    </source>
</reference>
<organism evidence="2 3">
    <name type="scientific">Nostoc flagelliforme CCNUN1</name>
    <dbReference type="NCBI Taxonomy" id="2038116"/>
    <lineage>
        <taxon>Bacteria</taxon>
        <taxon>Bacillati</taxon>
        <taxon>Cyanobacteriota</taxon>
        <taxon>Cyanophyceae</taxon>
        <taxon>Nostocales</taxon>
        <taxon>Nostocaceae</taxon>
        <taxon>Nostoc</taxon>
    </lineage>
</organism>
<name>A0A2K8SZ05_9NOSO</name>
<sequence>MDASKTQNSGLAQRPANANETQNYLMPAAFSPPLTES</sequence>
<dbReference type="Proteomes" id="UP000232003">
    <property type="component" value="Chromosome"/>
</dbReference>
<evidence type="ECO:0000313" key="2">
    <source>
        <dbReference type="EMBL" id="AUB40677.1"/>
    </source>
</evidence>
<dbReference type="EMBL" id="CP024785">
    <property type="protein sequence ID" value="AUB40677.1"/>
    <property type="molecule type" value="Genomic_DNA"/>
</dbReference>